<evidence type="ECO:0000256" key="24">
    <source>
        <dbReference type="ARBA" id="ARBA00022989"/>
    </source>
</evidence>
<evidence type="ECO:0000256" key="10">
    <source>
        <dbReference type="ARBA" id="ARBA00012792"/>
    </source>
</evidence>
<reference evidence="47" key="1">
    <citation type="journal article" date="2013" name="Nat. Genet.">
        <title>The draft genomes of soft-shell turtle and green sea turtle yield insights into the development and evolution of the turtle-specific body plan.</title>
        <authorList>
            <person name="Wang Z."/>
            <person name="Pascual-Anaya J."/>
            <person name="Zadissa A."/>
            <person name="Li W."/>
            <person name="Niimura Y."/>
            <person name="Huang Z."/>
            <person name="Li C."/>
            <person name="White S."/>
            <person name="Xiong Z."/>
            <person name="Fang D."/>
            <person name="Wang B."/>
            <person name="Ming Y."/>
            <person name="Chen Y."/>
            <person name="Zheng Y."/>
            <person name="Kuraku S."/>
            <person name="Pignatelli M."/>
            <person name="Herrero J."/>
            <person name="Beal K."/>
            <person name="Nozawa M."/>
            <person name="Li Q."/>
            <person name="Wang J."/>
            <person name="Zhang H."/>
            <person name="Yu L."/>
            <person name="Shigenobu S."/>
            <person name="Wang J."/>
            <person name="Liu J."/>
            <person name="Flicek P."/>
            <person name="Searle S."/>
            <person name="Wang J."/>
            <person name="Kuratani S."/>
            <person name="Yin Y."/>
            <person name="Aken B."/>
            <person name="Zhang G."/>
            <person name="Irie N."/>
        </authorList>
    </citation>
    <scope>NUCLEOTIDE SEQUENCE [LARGE SCALE GENOMIC DNA]</scope>
</reference>
<evidence type="ECO:0000256" key="41">
    <source>
        <dbReference type="ARBA" id="ARBA00065284"/>
    </source>
</evidence>
<protein>
    <recommendedName>
        <fullName evidence="42">Polyamine-transporting ATPase 13A2</fullName>
        <ecNumber evidence="10">1.3.5.1</ecNumber>
    </recommendedName>
    <alternativeName>
        <fullName evidence="32">Iron-sulfur subunit of complex II</fullName>
    </alternativeName>
    <alternativeName>
        <fullName evidence="34">Malate dehydrogenase [quinone] iron-sulfur subunit</fullName>
    </alternativeName>
    <alternativeName>
        <fullName evidence="11">Succinate dehydrogenase [ubiquinone] iron-sulfur subunit, mitochondrial</fullName>
    </alternativeName>
</protein>
<evidence type="ECO:0000313" key="47">
    <source>
        <dbReference type="Proteomes" id="UP000031443"/>
    </source>
</evidence>
<evidence type="ECO:0000256" key="1">
    <source>
        <dbReference type="ARBA" id="ARBA00001927"/>
    </source>
</evidence>
<keyword evidence="20" id="KW-0967">Endosome</keyword>
<dbReference type="GO" id="GO:0010821">
    <property type="term" value="P:regulation of mitochondrion organization"/>
    <property type="evidence" value="ECO:0007669"/>
    <property type="project" value="UniProtKB-ARBA"/>
</dbReference>
<dbReference type="CDD" id="cd07542">
    <property type="entry name" value="P-type_ATPase_cation"/>
    <property type="match status" value="1"/>
</dbReference>
<dbReference type="PRINTS" id="PR00119">
    <property type="entry name" value="CATATPASE"/>
</dbReference>
<feature type="transmembrane region" description="Helical" evidence="44">
    <location>
        <begin position="1304"/>
        <end position="1321"/>
    </location>
</feature>
<evidence type="ECO:0000256" key="30">
    <source>
        <dbReference type="ARBA" id="ARBA00023291"/>
    </source>
</evidence>
<evidence type="ECO:0000256" key="19">
    <source>
        <dbReference type="ARBA" id="ARBA00022741"/>
    </source>
</evidence>
<comment type="pathway">
    <text evidence="7">Carbohydrate metabolism; tricarboxylic acid cycle; fumarate from succinate (eukaryal route): step 1/1.</text>
</comment>
<dbReference type="Pfam" id="PF13085">
    <property type="entry name" value="Fer2_3"/>
    <property type="match status" value="1"/>
</dbReference>
<dbReference type="FunFam" id="3.10.20.30:FF:000007">
    <property type="entry name" value="Succinate dehydrogenase [ubiquinone] iron-sulfur subunit, mitochondrial"/>
    <property type="match status" value="1"/>
</dbReference>
<dbReference type="GO" id="GO:0005524">
    <property type="term" value="F:ATP binding"/>
    <property type="evidence" value="ECO:0007669"/>
    <property type="project" value="UniProtKB-KW"/>
</dbReference>
<keyword evidence="14" id="KW-0816">Tricarboxylic acid cycle</keyword>
<comment type="catalytic activity">
    <reaction evidence="36">
        <text>a quinone + succinate = fumarate + a quinol</text>
        <dbReference type="Rhea" id="RHEA:40523"/>
        <dbReference type="ChEBI" id="CHEBI:24646"/>
        <dbReference type="ChEBI" id="CHEBI:29806"/>
        <dbReference type="ChEBI" id="CHEBI:30031"/>
        <dbReference type="ChEBI" id="CHEBI:132124"/>
        <dbReference type="EC" id="1.3.5.1"/>
    </reaction>
</comment>
<evidence type="ECO:0000256" key="15">
    <source>
        <dbReference type="ARBA" id="ARBA00022553"/>
    </source>
</evidence>
<evidence type="ECO:0000256" key="43">
    <source>
        <dbReference type="SAM" id="MobiDB-lite"/>
    </source>
</evidence>
<dbReference type="GO" id="GO:1905165">
    <property type="term" value="P:regulation of lysosomal protein catabolic process"/>
    <property type="evidence" value="ECO:0007669"/>
    <property type="project" value="UniProtKB-ARBA"/>
</dbReference>
<feature type="transmembrane region" description="Helical" evidence="44">
    <location>
        <begin position="1280"/>
        <end position="1298"/>
    </location>
</feature>
<dbReference type="NCBIfam" id="TIGR01657">
    <property type="entry name" value="P-ATPase-V"/>
    <property type="match status" value="1"/>
</dbReference>
<evidence type="ECO:0000256" key="31">
    <source>
        <dbReference type="ARBA" id="ARBA00023329"/>
    </source>
</evidence>
<gene>
    <name evidence="46" type="ORF">UY3_16066</name>
</gene>
<evidence type="ECO:0000256" key="6">
    <source>
        <dbReference type="ARBA" id="ARBA00004542"/>
    </source>
</evidence>
<keyword evidence="19" id="KW-0547">Nucleotide-binding</keyword>
<sequence>MILWAAARQACRGAQTAAAAAPAAQAVAPRIKTFAIYRWDPDKPGDKPHMQTYEIDLNKCGPMVLDALIKIKNEMDSTLTFRRSCREGICGSCAMNINGGNTLACTKRIDTNLSKVSKIYPLPHMYVVKDLVPDMSNFYAQYKAIEPYLKKRDESNQGKEQYLQSIEDRQKLVNTHVLFLPTPPRCFNFIHIRIRLDILICLSSYAYRWMIDSRDDYTEERLAQLEDPFSLYRCHTIMNCTQTCPKALYEHRTKRCLPQRADSPVTESHNLGLAPGSVQLHAAPCAGQIAPLLSPNNSADAVWVCVNTMSKQPAAGVSSGSTLMARFLQMSTGMGGMGLKAISVFTGEQEVSGYQSRTWRIILCYVFSVLTAGILLIVFRWKPSLEVRAKCRPCRLRQADWLIVTDRFGQCFVTQVQTEQLGEGRSLEHHPGARADDGRTSVAIGVLDEDDSRDTVRLQRKEEKNVVRYYLFEGSRYVWIERRQAYCKVSVLDDGWTCADIHLSRSGLNHQDHSTRRKVYGPNLIDVPVKSYLQLLVDEVLNPFYVFQVFSIILWLCDNYYYYAACIFIISAISIGLSLYETRKQSITLRNMVKMAISVRVHRAAGEEAVVSSLDLVPGDCISLPSDGFVVPCDAALLTGECMVNESMLTGESVPVMKTPLPSGPQAANMIYSPEEHKRHTLFCGTQVLQAKSYVDKEVLAVVTRTGFCTAKGDLISSILYPKPVSFRFYRDAVKFVLFLAVLALIGTTYSIVILIKNQVPLRQIIIRALDLITVIVPPALPAAMTVGTIYAQNRLKKHGIFCISPPRINLCGKIRLLCFDKTGTLTEEGLDVWGVVPVENNCFLPITHEPRCLADGPLLYSLATCHGVSLLMEQPIGDPMDLKMVESTGWTLEESTWEEAKLRAVQHFGTKVLAVMRPPPLEEQPHGMKHKVSAGILRRFPFSSSLQRMSVLVKLPGDAPSEAYMKGAPEMVASLCKEETVPLDFSQLLRHYTTDGFRVLGLAYKTLTTVKTFEEAQQLTRDAVESGMTLLGFLVMRNVLKAETAPVIHLLRNANIRTIMVTGDNMLTAVNVAKSCRMVELKERVVFVNARPPSHDKPAALKFILSDDPQGQEQPQGLYQQDGCFLEQQPCHLALNGKSFAVVCEHFPHLLPRILIQATIFARMLPDQKTQLVYSLQDLNYCVGMCGDGANDCGALKAADVGISLSEAEASVASPFTSRIANIECVPMVIREGRCSLVTSFGVFKYMALYSLVQFVSVLLLYTVSVSGTIICGLEEKGMALYSLVQFVSVLLLYTINTNLSDFQFLFFDLVITMTVAVLMGKTGPAKELGAKRPQGALISIVVLGSLLLQTALLITVQVMSYFITVSQSWYVPLNSTVSAPQNLPNYENTVVFCISAFQYLILAVAMSKGYPFRQPLYANVPFLLVLVALFGLTIGITLYPLGFVKAMLKLKDVGDMSFKLLLLGMATLNFVTAFMLETALDHGMLTCLRQVRRKRASKKLFKRLEQELSQQQPSWPPLNEPLFATPKMSISGS</sequence>
<keyword evidence="16 44" id="KW-0812">Transmembrane</keyword>
<dbReference type="GO" id="GO:0005743">
    <property type="term" value="C:mitochondrial inner membrane"/>
    <property type="evidence" value="ECO:0007669"/>
    <property type="project" value="UniProtKB-SubCell"/>
</dbReference>
<dbReference type="SUPFAM" id="SSF81653">
    <property type="entry name" value="Calcium ATPase, transduction domain A"/>
    <property type="match status" value="1"/>
</dbReference>
<dbReference type="Pfam" id="PF13246">
    <property type="entry name" value="Cation_ATPase"/>
    <property type="match status" value="1"/>
</dbReference>
<evidence type="ECO:0000256" key="42">
    <source>
        <dbReference type="ARBA" id="ARBA00074227"/>
    </source>
</evidence>
<dbReference type="PROSITE" id="PS51085">
    <property type="entry name" value="2FE2S_FER_2"/>
    <property type="match status" value="1"/>
</dbReference>
<dbReference type="InterPro" id="IPR023214">
    <property type="entry name" value="HAD_sf"/>
</dbReference>
<dbReference type="SFLD" id="SFLDF00027">
    <property type="entry name" value="p-type_atpase"/>
    <property type="match status" value="1"/>
</dbReference>
<dbReference type="GO" id="GO:0043025">
    <property type="term" value="C:neuronal cell body"/>
    <property type="evidence" value="ECO:0007669"/>
    <property type="project" value="UniProtKB-ARBA"/>
</dbReference>
<dbReference type="GO" id="GO:0051537">
    <property type="term" value="F:2 iron, 2 sulfur cluster binding"/>
    <property type="evidence" value="ECO:0007669"/>
    <property type="project" value="UniProtKB-KW"/>
</dbReference>
<evidence type="ECO:0000256" key="16">
    <source>
        <dbReference type="ARBA" id="ARBA00022692"/>
    </source>
</evidence>
<feature type="transmembrane region" description="Helical" evidence="44">
    <location>
        <begin position="1418"/>
        <end position="1442"/>
    </location>
</feature>
<feature type="transmembrane region" description="Helical" evidence="44">
    <location>
        <begin position="1385"/>
        <end position="1406"/>
    </location>
</feature>
<dbReference type="InterPro" id="IPR036412">
    <property type="entry name" value="HAD-like_sf"/>
</dbReference>
<dbReference type="GO" id="GO:0051538">
    <property type="term" value="F:3 iron, 4 sulfur cluster binding"/>
    <property type="evidence" value="ECO:0007669"/>
    <property type="project" value="UniProtKB-KW"/>
</dbReference>
<dbReference type="GO" id="GO:0043005">
    <property type="term" value="C:neuron projection"/>
    <property type="evidence" value="ECO:0007669"/>
    <property type="project" value="UniProtKB-ARBA"/>
</dbReference>
<dbReference type="InterPro" id="IPR059000">
    <property type="entry name" value="ATPase_P-type_domA"/>
</dbReference>
<keyword evidence="13" id="KW-0004">4Fe-4S</keyword>
<keyword evidence="23" id="KW-1278">Translocase</keyword>
<evidence type="ECO:0000256" key="38">
    <source>
        <dbReference type="ARBA" id="ARBA00051772"/>
    </source>
</evidence>
<dbReference type="UniPathway" id="UPA00223">
    <property type="reaction ID" value="UER01006"/>
</dbReference>
<comment type="cofactor">
    <cofactor evidence="33">
        <name>[2Fe-2S] cluster</name>
        <dbReference type="ChEBI" id="CHEBI:190135"/>
    </cofactor>
</comment>
<evidence type="ECO:0000256" key="8">
    <source>
        <dbReference type="ARBA" id="ARBA00006000"/>
    </source>
</evidence>
<dbReference type="Pfam" id="PF00690">
    <property type="entry name" value="Cation_ATPase_N"/>
    <property type="match status" value="1"/>
</dbReference>
<dbReference type="InterPro" id="IPR006544">
    <property type="entry name" value="P-type_TPase_V"/>
</dbReference>
<keyword evidence="30" id="KW-0003">3Fe-4S</keyword>
<dbReference type="InterPro" id="IPR004014">
    <property type="entry name" value="ATPase_P-typ_cation-transptr_N"/>
</dbReference>
<dbReference type="InterPro" id="IPR012675">
    <property type="entry name" value="Beta-grasp_dom_sf"/>
</dbReference>
<dbReference type="InterPro" id="IPR001757">
    <property type="entry name" value="P_typ_ATPase"/>
</dbReference>
<keyword evidence="28 44" id="KW-0472">Membrane</keyword>
<feature type="transmembrane region" description="Helical" evidence="44">
    <location>
        <begin position="1248"/>
        <end position="1273"/>
    </location>
</feature>
<dbReference type="GO" id="GO:0009055">
    <property type="term" value="F:electron transfer activity"/>
    <property type="evidence" value="ECO:0007669"/>
    <property type="project" value="InterPro"/>
</dbReference>
<evidence type="ECO:0000256" key="40">
    <source>
        <dbReference type="ARBA" id="ARBA00060400"/>
    </source>
</evidence>
<dbReference type="PANTHER" id="PTHR45630">
    <property type="entry name" value="CATION-TRANSPORTING ATPASE-RELATED"/>
    <property type="match status" value="1"/>
</dbReference>
<evidence type="ECO:0000259" key="45">
    <source>
        <dbReference type="PROSITE" id="PS51085"/>
    </source>
</evidence>
<feature type="transmembrane region" description="Helical" evidence="44">
    <location>
        <begin position="1462"/>
        <end position="1482"/>
    </location>
</feature>
<evidence type="ECO:0000256" key="11">
    <source>
        <dbReference type="ARBA" id="ARBA00016766"/>
    </source>
</evidence>
<feature type="transmembrane region" description="Helical" evidence="44">
    <location>
        <begin position="736"/>
        <end position="756"/>
    </location>
</feature>
<dbReference type="GO" id="GO:0008177">
    <property type="term" value="F:succinate dehydrogenase (quinone) activity"/>
    <property type="evidence" value="ECO:0007669"/>
    <property type="project" value="UniProtKB-EC"/>
</dbReference>
<evidence type="ECO:0000256" key="34">
    <source>
        <dbReference type="ARBA" id="ARBA00045022"/>
    </source>
</evidence>
<dbReference type="GO" id="GO:0015662">
    <property type="term" value="F:P-type ion transporter activity"/>
    <property type="evidence" value="ECO:0007669"/>
    <property type="project" value="InterPro"/>
</dbReference>
<evidence type="ECO:0000256" key="3">
    <source>
        <dbReference type="ARBA" id="ARBA00004107"/>
    </source>
</evidence>
<comment type="cofactor">
    <cofactor evidence="1">
        <name>[3Fe-4S] cluster</name>
        <dbReference type="ChEBI" id="CHEBI:21137"/>
    </cofactor>
</comment>
<dbReference type="InterPro" id="IPR044492">
    <property type="entry name" value="P_typ_ATPase_HD_dom"/>
</dbReference>
<dbReference type="InterPro" id="IPR047819">
    <property type="entry name" value="P5A-ATPase_N"/>
</dbReference>
<evidence type="ECO:0000256" key="29">
    <source>
        <dbReference type="ARBA" id="ARBA00023228"/>
    </source>
</evidence>
<dbReference type="PROSITE" id="PS00154">
    <property type="entry name" value="ATPASE_E1_E2"/>
    <property type="match status" value="1"/>
</dbReference>
<dbReference type="eggNOG" id="KOG0208">
    <property type="taxonomic scope" value="Eukaryota"/>
</dbReference>
<dbReference type="GO" id="GO:0015417">
    <property type="term" value="F:ABC-type polyamine transporter activity"/>
    <property type="evidence" value="ECO:0007669"/>
    <property type="project" value="RHEA"/>
</dbReference>
<keyword evidence="21" id="KW-0067">ATP-binding</keyword>
<dbReference type="FunFam" id="3.40.1110.10:FF:000026">
    <property type="entry name" value="Cation-transporting ATPase"/>
    <property type="match status" value="1"/>
</dbReference>
<keyword evidence="22" id="KW-0460">Magnesium</keyword>
<evidence type="ECO:0000256" key="20">
    <source>
        <dbReference type="ARBA" id="ARBA00022753"/>
    </source>
</evidence>
<dbReference type="Pfam" id="PF00122">
    <property type="entry name" value="E1-E2_ATPase"/>
    <property type="match status" value="1"/>
</dbReference>
<evidence type="ECO:0000256" key="4">
    <source>
        <dbReference type="ARBA" id="ARBA00004155"/>
    </source>
</evidence>
<dbReference type="SFLD" id="SFLDG00002">
    <property type="entry name" value="C1.7:_P-type_atpase_like"/>
    <property type="match status" value="1"/>
</dbReference>
<dbReference type="Proteomes" id="UP000031443">
    <property type="component" value="Unassembled WGS sequence"/>
</dbReference>
<keyword evidence="24 44" id="KW-1133">Transmembrane helix</keyword>
<dbReference type="GO" id="GO:1903543">
    <property type="term" value="P:positive regulation of exosomal secretion"/>
    <property type="evidence" value="ECO:0007669"/>
    <property type="project" value="UniProtKB-ARBA"/>
</dbReference>
<dbReference type="PROSITE" id="PS00197">
    <property type="entry name" value="2FE2S_FER_1"/>
    <property type="match status" value="1"/>
</dbReference>
<feature type="region of interest" description="Disordered" evidence="43">
    <location>
        <begin position="1513"/>
        <end position="1535"/>
    </location>
</feature>
<comment type="catalytic activity">
    <reaction evidence="38">
        <text>spermine(out) + ATP + H2O = spermine(in) + ADP + phosphate + H(+)</text>
        <dbReference type="Rhea" id="RHEA:63368"/>
        <dbReference type="ChEBI" id="CHEBI:15377"/>
        <dbReference type="ChEBI" id="CHEBI:15378"/>
        <dbReference type="ChEBI" id="CHEBI:30616"/>
        <dbReference type="ChEBI" id="CHEBI:43474"/>
        <dbReference type="ChEBI" id="CHEBI:45725"/>
        <dbReference type="ChEBI" id="CHEBI:456216"/>
    </reaction>
</comment>
<keyword evidence="31" id="KW-0968">Cytoplasmic vesicle</keyword>
<feature type="transmembrane region" description="Helical" evidence="44">
    <location>
        <begin position="1342"/>
        <end position="1365"/>
    </location>
</feature>
<dbReference type="EMBL" id="KB575666">
    <property type="protein sequence ID" value="EMP26848.1"/>
    <property type="molecule type" value="Genomic_DNA"/>
</dbReference>
<evidence type="ECO:0000256" key="28">
    <source>
        <dbReference type="ARBA" id="ARBA00023136"/>
    </source>
</evidence>
<dbReference type="Pfam" id="PF12409">
    <property type="entry name" value="P5-ATPase"/>
    <property type="match status" value="1"/>
</dbReference>
<dbReference type="InterPro" id="IPR023299">
    <property type="entry name" value="ATPase_P-typ_cyto_dom_N"/>
</dbReference>
<dbReference type="InterPro" id="IPR004489">
    <property type="entry name" value="Succ_DH/fum_Rdtase_Fe-S"/>
</dbReference>
<dbReference type="SUPFAM" id="SSF56784">
    <property type="entry name" value="HAD-like"/>
    <property type="match status" value="1"/>
</dbReference>
<evidence type="ECO:0000256" key="2">
    <source>
        <dbReference type="ARBA" id="ARBA00001966"/>
    </source>
</evidence>
<dbReference type="InterPro" id="IPR008250">
    <property type="entry name" value="ATPase_P-typ_transduc_dom_A_sf"/>
</dbReference>
<dbReference type="FunFam" id="2.70.150.10:FF:000060">
    <property type="entry name" value="Cation-transporting ATPase"/>
    <property type="match status" value="1"/>
</dbReference>
<dbReference type="InterPro" id="IPR001041">
    <property type="entry name" value="2Fe-2S_ferredoxin-type"/>
</dbReference>
<dbReference type="GO" id="GO:1900180">
    <property type="term" value="P:regulation of protein localization to nucleus"/>
    <property type="evidence" value="ECO:0007669"/>
    <property type="project" value="UniProtKB-ARBA"/>
</dbReference>
<evidence type="ECO:0000256" key="44">
    <source>
        <dbReference type="SAM" id="Phobius"/>
    </source>
</evidence>
<dbReference type="GO" id="GO:0046872">
    <property type="term" value="F:metal ion binding"/>
    <property type="evidence" value="ECO:0007669"/>
    <property type="project" value="UniProtKB-KW"/>
</dbReference>
<evidence type="ECO:0000256" key="13">
    <source>
        <dbReference type="ARBA" id="ARBA00022485"/>
    </source>
</evidence>
<comment type="catalytic activity">
    <reaction evidence="37">
        <text>spermidine(out) + ATP + H2O = spermidine(in) + ADP + phosphate + H(+)</text>
        <dbReference type="Rhea" id="RHEA:29999"/>
        <dbReference type="ChEBI" id="CHEBI:15377"/>
        <dbReference type="ChEBI" id="CHEBI:15378"/>
        <dbReference type="ChEBI" id="CHEBI:30616"/>
        <dbReference type="ChEBI" id="CHEBI:43474"/>
        <dbReference type="ChEBI" id="CHEBI:57834"/>
        <dbReference type="ChEBI" id="CHEBI:456216"/>
    </reaction>
</comment>
<keyword evidence="25" id="KW-0560">Oxidoreductase</keyword>
<keyword evidence="29" id="KW-0458">Lysosome</keyword>
<dbReference type="SUPFAM" id="SSF81660">
    <property type="entry name" value="Metal cation-transporting ATPase, ATP-binding domain N"/>
    <property type="match status" value="1"/>
</dbReference>
<comment type="function">
    <text evidence="35">Iron-sulfur protein (IP) subunit of the succinate dehydrogenase complex (mitochondrial respiratory chain complex II), responsible for transferring electrons from succinate to ubiquinone (coenzyme Q). SDH also oxidizes malate to the non-canonical enol form of oxaloacetate, enol-oxaloacetate. Enol-oxaloacetate, which is a potent inhibitor of the succinate dehydrogenase activity, is further isomerized into keto-oxaloacetate.</text>
</comment>
<dbReference type="GO" id="GO:0034599">
    <property type="term" value="P:cellular response to oxidative stress"/>
    <property type="evidence" value="ECO:0007669"/>
    <property type="project" value="UniProtKB-ARBA"/>
</dbReference>
<keyword evidence="18" id="KW-0479">Metal-binding</keyword>
<comment type="cofactor">
    <cofactor evidence="2">
        <name>[4Fe-4S] cluster</name>
        <dbReference type="ChEBI" id="CHEBI:49883"/>
    </cofactor>
</comment>
<comment type="similarity">
    <text evidence="9">Belongs to the succinate dehydrogenase/fumarate reductase iron-sulfur protein family.</text>
</comment>
<evidence type="ECO:0000256" key="12">
    <source>
        <dbReference type="ARBA" id="ARBA00022448"/>
    </source>
</evidence>
<dbReference type="GO" id="GO:0061462">
    <property type="term" value="P:protein localization to lysosome"/>
    <property type="evidence" value="ECO:0007669"/>
    <property type="project" value="UniProtKB-ARBA"/>
</dbReference>
<feature type="transmembrane region" description="Helical" evidence="44">
    <location>
        <begin position="359"/>
        <end position="379"/>
    </location>
</feature>
<keyword evidence="12" id="KW-0813">Transport</keyword>
<dbReference type="InterPro" id="IPR009051">
    <property type="entry name" value="Helical_ferredxn"/>
</dbReference>
<evidence type="ECO:0000256" key="17">
    <source>
        <dbReference type="ARBA" id="ARBA00022714"/>
    </source>
</evidence>
<evidence type="ECO:0000256" key="18">
    <source>
        <dbReference type="ARBA" id="ARBA00022723"/>
    </source>
</evidence>
<dbReference type="InterPro" id="IPR036010">
    <property type="entry name" value="2Fe-2S_ferredoxin-like_sf"/>
</dbReference>
<evidence type="ECO:0000256" key="35">
    <source>
        <dbReference type="ARBA" id="ARBA00046167"/>
    </source>
</evidence>
<dbReference type="GO" id="GO:0006882">
    <property type="term" value="P:intracellular zinc ion homeostasis"/>
    <property type="evidence" value="ECO:0007669"/>
    <property type="project" value="UniProtKB-ARBA"/>
</dbReference>
<accession>M7B411</accession>
<keyword evidence="17" id="KW-0001">2Fe-2S</keyword>
<dbReference type="InterPro" id="IPR018303">
    <property type="entry name" value="ATPase_P-typ_P_site"/>
</dbReference>
<feature type="domain" description="2Fe-2S ferredoxin-type" evidence="45">
    <location>
        <begin position="32"/>
        <end position="125"/>
    </location>
</feature>
<dbReference type="SUPFAM" id="SSF81665">
    <property type="entry name" value="Calcium ATPase, transmembrane domain M"/>
    <property type="match status" value="2"/>
</dbReference>
<evidence type="ECO:0000256" key="32">
    <source>
        <dbReference type="ARBA" id="ARBA00033304"/>
    </source>
</evidence>
<dbReference type="SFLD" id="SFLDS00003">
    <property type="entry name" value="Haloacid_Dehalogenase"/>
    <property type="match status" value="1"/>
</dbReference>
<dbReference type="Gene3D" id="3.10.20.30">
    <property type="match status" value="1"/>
</dbReference>
<dbReference type="NCBIfam" id="NF004616">
    <property type="entry name" value="PRK05950.1"/>
    <property type="match status" value="1"/>
</dbReference>
<dbReference type="GO" id="GO:0006874">
    <property type="term" value="P:intracellular calcium ion homeostasis"/>
    <property type="evidence" value="ECO:0007669"/>
    <property type="project" value="TreeGrafter"/>
</dbReference>
<comment type="subunit">
    <text evidence="41">Interacts with MYCBP2; the interaction inhibits the ubiquitination of TSC2 by MYCBP2. Interacts with HDAC6; the interaction results in recruitment of HDAC6 to lysosomes to promote CTTN deacetylation.</text>
</comment>
<evidence type="ECO:0000256" key="21">
    <source>
        <dbReference type="ARBA" id="ARBA00022840"/>
    </source>
</evidence>
<dbReference type="SUPFAM" id="SSF54292">
    <property type="entry name" value="2Fe-2S ferredoxin-like"/>
    <property type="match status" value="1"/>
</dbReference>
<dbReference type="GO" id="GO:0051539">
    <property type="term" value="F:4 iron, 4 sulfur cluster binding"/>
    <property type="evidence" value="ECO:0007669"/>
    <property type="project" value="UniProtKB-KW"/>
</dbReference>
<dbReference type="FunFam" id="1.20.1110.10:FF:000023">
    <property type="entry name" value="Cation-transporting ATPase"/>
    <property type="match status" value="1"/>
</dbReference>
<dbReference type="InterPro" id="IPR025192">
    <property type="entry name" value="Succ_DH/fum_Rdtase_N"/>
</dbReference>
<proteinExistence type="inferred from homology"/>
<dbReference type="InterPro" id="IPR023298">
    <property type="entry name" value="ATPase_P-typ_TM_dom_sf"/>
</dbReference>
<evidence type="ECO:0000256" key="23">
    <source>
        <dbReference type="ARBA" id="ARBA00022967"/>
    </source>
</evidence>
<dbReference type="GO" id="GO:0016887">
    <property type="term" value="F:ATP hydrolysis activity"/>
    <property type="evidence" value="ECO:0007669"/>
    <property type="project" value="InterPro"/>
</dbReference>
<dbReference type="Gene3D" id="3.40.1110.10">
    <property type="entry name" value="Calcium-transporting ATPase, cytoplasmic domain N"/>
    <property type="match status" value="1"/>
</dbReference>
<dbReference type="CDD" id="cd00207">
    <property type="entry name" value="fer2"/>
    <property type="match status" value="1"/>
</dbReference>
<dbReference type="GO" id="GO:0061909">
    <property type="term" value="P:autophagosome-lysosome fusion"/>
    <property type="evidence" value="ECO:0007669"/>
    <property type="project" value="UniProtKB-ARBA"/>
</dbReference>
<dbReference type="SUPFAM" id="SSF46548">
    <property type="entry name" value="alpha-helical ferredoxin"/>
    <property type="match status" value="1"/>
</dbReference>
<keyword evidence="27" id="KW-0411">Iron-sulfur</keyword>
<evidence type="ECO:0000256" key="7">
    <source>
        <dbReference type="ARBA" id="ARBA00004788"/>
    </source>
</evidence>
<evidence type="ECO:0000256" key="39">
    <source>
        <dbReference type="ARBA" id="ARBA00053898"/>
    </source>
</evidence>
<keyword evidence="15" id="KW-0597">Phosphoprotein</keyword>
<feature type="transmembrane region" description="Helical" evidence="44">
    <location>
        <begin position="562"/>
        <end position="580"/>
    </location>
</feature>
<dbReference type="Gene3D" id="1.10.1060.10">
    <property type="entry name" value="Alpha-helical ferredoxin"/>
    <property type="match status" value="1"/>
</dbReference>
<evidence type="ECO:0000256" key="37">
    <source>
        <dbReference type="ARBA" id="ARBA00050445"/>
    </source>
</evidence>
<dbReference type="NCBIfam" id="TIGR01494">
    <property type="entry name" value="ATPase_P-type"/>
    <property type="match status" value="2"/>
</dbReference>
<dbReference type="EC" id="1.3.5.1" evidence="10"/>
<keyword evidence="47" id="KW-1185">Reference proteome</keyword>
<keyword evidence="26" id="KW-0408">Iron</keyword>
<evidence type="ECO:0000256" key="27">
    <source>
        <dbReference type="ARBA" id="ARBA00023014"/>
    </source>
</evidence>
<dbReference type="GO" id="GO:0005765">
    <property type="term" value="C:lysosomal membrane"/>
    <property type="evidence" value="ECO:0007669"/>
    <property type="project" value="UniProtKB-SubCell"/>
</dbReference>
<evidence type="ECO:0000256" key="22">
    <source>
        <dbReference type="ARBA" id="ARBA00022842"/>
    </source>
</evidence>
<dbReference type="Gene3D" id="3.40.50.1000">
    <property type="entry name" value="HAD superfamily/HAD-like"/>
    <property type="match status" value="1"/>
</dbReference>
<evidence type="ECO:0000256" key="33">
    <source>
        <dbReference type="ARBA" id="ARBA00034078"/>
    </source>
</evidence>
<evidence type="ECO:0000256" key="36">
    <source>
        <dbReference type="ARBA" id="ARBA00049220"/>
    </source>
</evidence>
<dbReference type="PANTHER" id="PTHR45630:SF2">
    <property type="entry name" value="POLYAMINE-TRANSPORTING ATPASE 13A2"/>
    <property type="match status" value="1"/>
</dbReference>
<dbReference type="STRING" id="8469.M7B411"/>
<evidence type="ECO:0000256" key="25">
    <source>
        <dbReference type="ARBA" id="ARBA00023002"/>
    </source>
</evidence>
<evidence type="ECO:0000313" key="46">
    <source>
        <dbReference type="EMBL" id="EMP26848.1"/>
    </source>
</evidence>
<feature type="transmembrane region" description="Helical" evidence="44">
    <location>
        <begin position="540"/>
        <end position="556"/>
    </location>
</feature>
<comment type="subcellular location">
    <subcellularLocation>
        <location evidence="6">Cytoplasmic vesicle</location>
        <location evidence="6">Autophagosome membrane</location>
        <topology evidence="6">Multi-pass membrane protein</topology>
    </subcellularLocation>
    <subcellularLocation>
        <location evidence="40">Endosome</location>
        <location evidence="40">Multivesicular body membrane</location>
        <topology evidence="40">Multi-pass membrane protein</topology>
    </subcellularLocation>
    <subcellularLocation>
        <location evidence="3">Late endosome membrane</location>
        <topology evidence="3">Multi-pass membrane protein</topology>
    </subcellularLocation>
    <subcellularLocation>
        <location evidence="4">Lysosome membrane</location>
        <topology evidence="4">Multi-pass membrane protein</topology>
    </subcellularLocation>
    <subcellularLocation>
        <location evidence="5">Mitochondrion inner membrane</location>
        <topology evidence="5">Peripheral membrane protein</topology>
        <orientation evidence="5">Matrix side</orientation>
    </subcellularLocation>
</comment>
<dbReference type="NCBIfam" id="TIGR00384">
    <property type="entry name" value="dhsB"/>
    <property type="match status" value="1"/>
</dbReference>
<evidence type="ECO:0000256" key="9">
    <source>
        <dbReference type="ARBA" id="ARBA00009433"/>
    </source>
</evidence>
<evidence type="ECO:0000256" key="26">
    <source>
        <dbReference type="ARBA" id="ARBA00023004"/>
    </source>
</evidence>
<dbReference type="Gene3D" id="2.70.150.10">
    <property type="entry name" value="Calcium-transporting ATPase, cytoplasmic transduction domain A"/>
    <property type="match status" value="1"/>
</dbReference>
<comment type="function">
    <text evidence="39">ATPase which acts as a lysosomal polyamine exporter with high affinity for spermine. Also stimulates cellular uptake of polyamines and protects against polyamine toxicity. Plays a role in intracellular cation homeostasis and the maintenance of neuronal integrity. Contributes to cellular zinc homeostasis. Confers cellular protection against Mn(2+) and Zn(2+) toxicity and mitochondrial stress. Required for proper lysosomal and mitochondrial maintenance. Regulates the autophagy-lysosome pathway through the control of SYT11 expression at both transcriptional and post-translational levels. Facilitates recruitment of deacetylase HDAC6 to lysosomes to deacetylate CTTN, leading to actin polymerization, promotion of autophagosome-lysosome fusion and completion of autophagy. Promotes secretion of exosomes as well as secretion of SCNA via exosomes. Plays a role in lipid homeostasis.</text>
</comment>
<dbReference type="GO" id="GO:0016243">
    <property type="term" value="P:regulation of autophagosome size"/>
    <property type="evidence" value="ECO:0007669"/>
    <property type="project" value="TreeGrafter"/>
</dbReference>
<dbReference type="GO" id="GO:0019829">
    <property type="term" value="F:ATPase-coupled monoatomic cation transmembrane transporter activity"/>
    <property type="evidence" value="ECO:0007669"/>
    <property type="project" value="InterPro"/>
</dbReference>
<name>M7B411_CHEMY</name>
<dbReference type="InterPro" id="IPR047821">
    <property type="entry name" value="P5B-type_ATPase"/>
</dbReference>
<dbReference type="InterPro" id="IPR006058">
    <property type="entry name" value="2Fe2S_fd_BS"/>
</dbReference>
<dbReference type="FunFam" id="3.40.50.1000:FF:000045">
    <property type="entry name" value="Cation-transporting ATPase"/>
    <property type="match status" value="1"/>
</dbReference>
<evidence type="ECO:0000256" key="14">
    <source>
        <dbReference type="ARBA" id="ARBA00022532"/>
    </source>
</evidence>
<comment type="similarity">
    <text evidence="8">Belongs to the cation transport ATPase (P-type) (TC 3.A.3) family. Type V subfamily.</text>
</comment>
<dbReference type="GO" id="GO:0006099">
    <property type="term" value="P:tricarboxylic acid cycle"/>
    <property type="evidence" value="ECO:0007669"/>
    <property type="project" value="UniProtKB-UniPathway"/>
</dbReference>
<dbReference type="GO" id="GO:0032585">
    <property type="term" value="C:multivesicular body membrane"/>
    <property type="evidence" value="ECO:0007669"/>
    <property type="project" value="UniProtKB-SubCell"/>
</dbReference>
<evidence type="ECO:0000256" key="5">
    <source>
        <dbReference type="ARBA" id="ARBA00004443"/>
    </source>
</evidence>
<dbReference type="GO" id="GO:0000421">
    <property type="term" value="C:autophagosome membrane"/>
    <property type="evidence" value="ECO:0007669"/>
    <property type="project" value="UniProtKB-SubCell"/>
</dbReference>
<organism evidence="46 47">
    <name type="scientific">Chelonia mydas</name>
    <name type="common">Green sea-turtle</name>
    <name type="synonym">Chelonia agassizi</name>
    <dbReference type="NCBI Taxonomy" id="8469"/>
    <lineage>
        <taxon>Eukaryota</taxon>
        <taxon>Metazoa</taxon>
        <taxon>Chordata</taxon>
        <taxon>Craniata</taxon>
        <taxon>Vertebrata</taxon>
        <taxon>Euteleostomi</taxon>
        <taxon>Archelosauria</taxon>
        <taxon>Testudinata</taxon>
        <taxon>Testudines</taxon>
        <taxon>Cryptodira</taxon>
        <taxon>Durocryptodira</taxon>
        <taxon>Americhelydia</taxon>
        <taxon>Chelonioidea</taxon>
        <taxon>Cheloniidae</taxon>
        <taxon>Chelonia</taxon>
    </lineage>
</organism>